<dbReference type="AlphaFoldDB" id="A0A7W7U463"/>
<evidence type="ECO:0000256" key="1">
    <source>
        <dbReference type="ARBA" id="ARBA00023015"/>
    </source>
</evidence>
<dbReference type="PROSITE" id="PS50977">
    <property type="entry name" value="HTH_TETR_2"/>
    <property type="match status" value="1"/>
</dbReference>
<evidence type="ECO:0000259" key="5">
    <source>
        <dbReference type="PROSITE" id="PS50977"/>
    </source>
</evidence>
<dbReference type="GO" id="GO:0000976">
    <property type="term" value="F:transcription cis-regulatory region binding"/>
    <property type="evidence" value="ECO:0007669"/>
    <property type="project" value="TreeGrafter"/>
</dbReference>
<protein>
    <submittedName>
        <fullName evidence="6">AcrR family transcriptional regulator</fullName>
    </submittedName>
</protein>
<dbReference type="PRINTS" id="PR00455">
    <property type="entry name" value="HTHTETR"/>
</dbReference>
<keyword evidence="7" id="KW-1185">Reference proteome</keyword>
<sequence length="211" mass="23305">MVENQVTSQVASRPAPVQRRGMLRVQAILDAADQLLAEEGYEASTLGAIGKRAGIPTASVYHYFADRNQVDAALMERHGRNVEELVVAAADDPGLGTLREVIDALIDPQLAYCRAHPSMVELWYASRRSPMLVELGESWGRAQASAFWRYLLDRELIAADTPELAVHVGYEAADRIFGVAFRGSRTGDEATIDEARRLMTAYLGTYAPKRR</sequence>
<dbReference type="InterPro" id="IPR001647">
    <property type="entry name" value="HTH_TetR"/>
</dbReference>
<evidence type="ECO:0000256" key="4">
    <source>
        <dbReference type="PROSITE-ProRule" id="PRU00335"/>
    </source>
</evidence>
<dbReference type="GO" id="GO:0003700">
    <property type="term" value="F:DNA-binding transcription factor activity"/>
    <property type="evidence" value="ECO:0007669"/>
    <property type="project" value="TreeGrafter"/>
</dbReference>
<evidence type="ECO:0000256" key="2">
    <source>
        <dbReference type="ARBA" id="ARBA00023125"/>
    </source>
</evidence>
<dbReference type="Gene3D" id="1.10.357.10">
    <property type="entry name" value="Tetracycline Repressor, domain 2"/>
    <property type="match status" value="1"/>
</dbReference>
<evidence type="ECO:0000313" key="7">
    <source>
        <dbReference type="Proteomes" id="UP000582643"/>
    </source>
</evidence>
<keyword evidence="1" id="KW-0805">Transcription regulation</keyword>
<dbReference type="SUPFAM" id="SSF46689">
    <property type="entry name" value="Homeodomain-like"/>
    <property type="match status" value="1"/>
</dbReference>
<feature type="DNA-binding region" description="H-T-H motif" evidence="4">
    <location>
        <begin position="45"/>
        <end position="64"/>
    </location>
</feature>
<comment type="caution">
    <text evidence="6">The sequence shown here is derived from an EMBL/GenBank/DDBJ whole genome shotgun (WGS) entry which is preliminary data.</text>
</comment>
<dbReference type="InterPro" id="IPR009057">
    <property type="entry name" value="Homeodomain-like_sf"/>
</dbReference>
<dbReference type="InterPro" id="IPR050109">
    <property type="entry name" value="HTH-type_TetR-like_transc_reg"/>
</dbReference>
<dbReference type="PANTHER" id="PTHR30055:SF234">
    <property type="entry name" value="HTH-TYPE TRANSCRIPTIONAL REGULATOR BETI"/>
    <property type="match status" value="1"/>
</dbReference>
<accession>A0A7W7U463</accession>
<dbReference type="PANTHER" id="PTHR30055">
    <property type="entry name" value="HTH-TYPE TRANSCRIPTIONAL REGULATOR RUTR"/>
    <property type="match status" value="1"/>
</dbReference>
<keyword evidence="3" id="KW-0804">Transcription</keyword>
<dbReference type="InterPro" id="IPR041669">
    <property type="entry name" value="TetR_C_15"/>
</dbReference>
<dbReference type="Proteomes" id="UP000582643">
    <property type="component" value="Unassembled WGS sequence"/>
</dbReference>
<dbReference type="RefSeq" id="WP_116157886.1">
    <property type="nucleotide sequence ID" value="NZ_JACHJY010000008.1"/>
</dbReference>
<reference evidence="6 7" key="1">
    <citation type="submission" date="2020-08" db="EMBL/GenBank/DDBJ databases">
        <title>Genomic Encyclopedia of Type Strains, Phase III (KMG-III): the genomes of soil and plant-associated and newly described type strains.</title>
        <authorList>
            <person name="Whitman W."/>
        </authorList>
    </citation>
    <scope>NUCLEOTIDE SEQUENCE [LARGE SCALE GENOMIC DNA]</scope>
    <source>
        <strain evidence="6 7">SFB5A</strain>
    </source>
</reference>
<evidence type="ECO:0000256" key="3">
    <source>
        <dbReference type="ARBA" id="ARBA00023163"/>
    </source>
</evidence>
<dbReference type="Pfam" id="PF00440">
    <property type="entry name" value="TetR_N"/>
    <property type="match status" value="1"/>
</dbReference>
<proteinExistence type="predicted"/>
<keyword evidence="2 4" id="KW-0238">DNA-binding</keyword>
<dbReference type="Pfam" id="PF17918">
    <property type="entry name" value="TetR_C_15"/>
    <property type="match status" value="1"/>
</dbReference>
<dbReference type="EMBL" id="JACHJY010000008">
    <property type="protein sequence ID" value="MBB4984712.1"/>
    <property type="molecule type" value="Genomic_DNA"/>
</dbReference>
<evidence type="ECO:0000313" key="6">
    <source>
        <dbReference type="EMBL" id="MBB4984712.1"/>
    </source>
</evidence>
<organism evidence="6 7">
    <name type="scientific">Streptomyces nymphaeiformis</name>
    <dbReference type="NCBI Taxonomy" id="2663842"/>
    <lineage>
        <taxon>Bacteria</taxon>
        <taxon>Bacillati</taxon>
        <taxon>Actinomycetota</taxon>
        <taxon>Actinomycetes</taxon>
        <taxon>Kitasatosporales</taxon>
        <taxon>Streptomycetaceae</taxon>
        <taxon>Streptomyces</taxon>
    </lineage>
</organism>
<gene>
    <name evidence="6" type="ORF">GGE06_005658</name>
</gene>
<name>A0A7W7U463_9ACTN</name>
<feature type="domain" description="HTH tetR-type" evidence="5">
    <location>
        <begin position="22"/>
        <end position="82"/>
    </location>
</feature>